<comment type="similarity">
    <text evidence="1">Belongs to the PPR family. PCMP-H subfamily.</text>
</comment>
<feature type="domain" description="DYW" evidence="2">
    <location>
        <begin position="56"/>
        <end position="148"/>
    </location>
</feature>
<comment type="caution">
    <text evidence="3">The sequence shown here is derived from an EMBL/GenBank/DDBJ whole genome shotgun (WGS) entry which is preliminary data.</text>
</comment>
<name>A0A5C7HZ91_9ROSI</name>
<reference evidence="4" key="1">
    <citation type="journal article" date="2019" name="Gigascience">
        <title>De novo genome assembly of the endangered Acer yangbiense, a plant species with extremely small populations endemic to Yunnan Province, China.</title>
        <authorList>
            <person name="Yang J."/>
            <person name="Wariss H.M."/>
            <person name="Tao L."/>
            <person name="Zhang R."/>
            <person name="Yun Q."/>
            <person name="Hollingsworth P."/>
            <person name="Dao Z."/>
            <person name="Luo G."/>
            <person name="Guo H."/>
            <person name="Ma Y."/>
            <person name="Sun W."/>
        </authorList>
    </citation>
    <scope>NUCLEOTIDE SEQUENCE [LARGE SCALE GENOMIC DNA]</scope>
    <source>
        <strain evidence="4">cv. Malutang</strain>
    </source>
</reference>
<evidence type="ECO:0000259" key="2">
    <source>
        <dbReference type="Pfam" id="PF14432"/>
    </source>
</evidence>
<dbReference type="Proteomes" id="UP000323000">
    <property type="component" value="Chromosome 5"/>
</dbReference>
<dbReference type="Pfam" id="PF20431">
    <property type="entry name" value="E_motif"/>
    <property type="match status" value="1"/>
</dbReference>
<dbReference type="EMBL" id="VAHF01000005">
    <property type="protein sequence ID" value="TXG61442.1"/>
    <property type="molecule type" value="Genomic_DNA"/>
</dbReference>
<organism evidence="3 4">
    <name type="scientific">Acer yangbiense</name>
    <dbReference type="NCBI Taxonomy" id="1000413"/>
    <lineage>
        <taxon>Eukaryota</taxon>
        <taxon>Viridiplantae</taxon>
        <taxon>Streptophyta</taxon>
        <taxon>Embryophyta</taxon>
        <taxon>Tracheophyta</taxon>
        <taxon>Spermatophyta</taxon>
        <taxon>Magnoliopsida</taxon>
        <taxon>eudicotyledons</taxon>
        <taxon>Gunneridae</taxon>
        <taxon>Pentapetalae</taxon>
        <taxon>rosids</taxon>
        <taxon>malvids</taxon>
        <taxon>Sapindales</taxon>
        <taxon>Sapindaceae</taxon>
        <taxon>Hippocastanoideae</taxon>
        <taxon>Acereae</taxon>
        <taxon>Acer</taxon>
    </lineage>
</organism>
<evidence type="ECO:0000313" key="4">
    <source>
        <dbReference type="Proteomes" id="UP000323000"/>
    </source>
</evidence>
<dbReference type="InterPro" id="IPR046960">
    <property type="entry name" value="PPR_At4g14850-like_plant"/>
</dbReference>
<protein>
    <recommendedName>
        <fullName evidence="2">DYW domain-containing protein</fullName>
    </recommendedName>
</protein>
<evidence type="ECO:0000313" key="3">
    <source>
        <dbReference type="EMBL" id="TXG61442.1"/>
    </source>
</evidence>
<dbReference type="GO" id="GO:0003723">
    <property type="term" value="F:RNA binding"/>
    <property type="evidence" value="ECO:0007669"/>
    <property type="project" value="InterPro"/>
</dbReference>
<dbReference type="GO" id="GO:0009451">
    <property type="term" value="P:RNA modification"/>
    <property type="evidence" value="ECO:0007669"/>
    <property type="project" value="InterPro"/>
</dbReference>
<dbReference type="PANTHER" id="PTHR47926:SF347">
    <property type="entry name" value="PENTATRICOPEPTIDE REPEAT-CONTAINING PROTEIN"/>
    <property type="match status" value="1"/>
</dbReference>
<gene>
    <name evidence="3" type="ORF">EZV62_012805</name>
</gene>
<keyword evidence="4" id="KW-1185">Reference proteome</keyword>
<accession>A0A5C7HZ91</accession>
<dbReference type="Pfam" id="PF14432">
    <property type="entry name" value="DYW_deaminase"/>
    <property type="match status" value="1"/>
</dbReference>
<dbReference type="InterPro" id="IPR046848">
    <property type="entry name" value="E_motif"/>
</dbReference>
<dbReference type="GO" id="GO:0008270">
    <property type="term" value="F:zinc ion binding"/>
    <property type="evidence" value="ECO:0007669"/>
    <property type="project" value="InterPro"/>
</dbReference>
<dbReference type="PANTHER" id="PTHR47926">
    <property type="entry name" value="PENTATRICOPEPTIDE REPEAT-CONTAINING PROTEIN"/>
    <property type="match status" value="1"/>
</dbReference>
<dbReference type="AlphaFoldDB" id="A0A5C7HZ91"/>
<evidence type="ECO:0000256" key="1">
    <source>
        <dbReference type="ARBA" id="ARBA00006643"/>
    </source>
</evidence>
<dbReference type="OrthoDB" id="185373at2759"/>
<sequence length="148" mass="16856">MKGDIDNGEMATRCVFELDPSNASPYIMLSNMYATCGRWEDVASLRSLMKSKNEAGFIPNAKYVLHDLKEEEKFESICYHSEKLVLAFGLIKKPQGGTAIRIMKNVRVCSDCHVFMKFVSKIMECPIILRDSNRFHHFVGGKCSCKDY</sequence>
<proteinExistence type="inferred from homology"/>
<dbReference type="InterPro" id="IPR032867">
    <property type="entry name" value="DYW_dom"/>
</dbReference>